<dbReference type="PANTHER" id="PTHR16537:SF1">
    <property type="entry name" value="PROTEIN ZNRD2"/>
    <property type="match status" value="1"/>
</dbReference>
<sequence length="229" mass="25891">MAGYSEKDIDTEEEWIPPTEAELKVIQARRDRSDRISKIMGSYLLKGYKMLASECPTCGVSTILFSLHCLTLLILYLLVHTIELQDKKSKIYCVACEEIDTEIQKDNPALSEKAASSQRAEYQFMSERSQTERRVDPSVGALQTPVSTNLQQSILMNDVPTKSQYKATGLTSTVNVEEESLRCQEVIHKKITWARYALESEHDPNMVSSYMKVITSGVEAINVLRKFSP</sequence>
<accession>A0A0P6FWC6</accession>
<dbReference type="InterPro" id="IPR009563">
    <property type="entry name" value="SSSCA1"/>
</dbReference>
<dbReference type="AlphaFoldDB" id="A0A0P6FWC6"/>
<dbReference type="Pfam" id="PF06677">
    <property type="entry name" value="Auto_anti-p27"/>
    <property type="match status" value="1"/>
</dbReference>
<dbReference type="PANTHER" id="PTHR16537">
    <property type="entry name" value="SJOEGREN SYNDROME/SCLERODERMA AUTOANTIGEN 1"/>
    <property type="match status" value="1"/>
</dbReference>
<reference evidence="1" key="1">
    <citation type="submission" date="2015-10" db="EMBL/GenBank/DDBJ databases">
        <title>EvidentialGene: Evidence-directed Construction of Complete mRNA Transcriptomes without Genomes.</title>
        <authorList>
            <person name="Gilbert D.G."/>
        </authorList>
    </citation>
    <scope>NUCLEOTIDE SEQUENCE</scope>
</reference>
<proteinExistence type="predicted"/>
<evidence type="ECO:0000313" key="1">
    <source>
        <dbReference type="EMBL" id="JAN52847.1"/>
    </source>
</evidence>
<organism evidence="1">
    <name type="scientific">Daphnia magna</name>
    <dbReference type="NCBI Taxonomy" id="35525"/>
    <lineage>
        <taxon>Eukaryota</taxon>
        <taxon>Metazoa</taxon>
        <taxon>Ecdysozoa</taxon>
        <taxon>Arthropoda</taxon>
        <taxon>Crustacea</taxon>
        <taxon>Branchiopoda</taxon>
        <taxon>Diplostraca</taxon>
        <taxon>Cladocera</taxon>
        <taxon>Anomopoda</taxon>
        <taxon>Daphniidae</taxon>
        <taxon>Daphnia</taxon>
    </lineage>
</organism>
<dbReference type="EMBL" id="GDIQ01041890">
    <property type="protein sequence ID" value="JAN52847.1"/>
    <property type="molecule type" value="Transcribed_RNA"/>
</dbReference>
<name>A0A0P6FWC6_9CRUS</name>
<dbReference type="OrthoDB" id="28939at2759"/>
<dbReference type="InterPro" id="IPR051888">
    <property type="entry name" value="UPF0148_domain"/>
</dbReference>
<protein>
    <submittedName>
        <fullName evidence="1">Sjoegren syndrome/scleroderma autoantigen</fullName>
    </submittedName>
</protein>